<dbReference type="PANTHER" id="PTHR35167">
    <property type="entry name" value="OS05G0216466 PROTEIN"/>
    <property type="match status" value="1"/>
</dbReference>
<reference evidence="2 3" key="1">
    <citation type="submission" date="2024-02" db="EMBL/GenBank/DDBJ databases">
        <title>High-quality chromosome-scale genome assembly of Pensacola bahiagrass (Paspalum notatum Flugge var. saurae).</title>
        <authorList>
            <person name="Vega J.M."/>
            <person name="Podio M."/>
            <person name="Orjuela J."/>
            <person name="Siena L.A."/>
            <person name="Pessino S.C."/>
            <person name="Combes M.C."/>
            <person name="Mariac C."/>
            <person name="Albertini E."/>
            <person name="Pupilli F."/>
            <person name="Ortiz J.P.A."/>
            <person name="Leblanc O."/>
        </authorList>
    </citation>
    <scope>NUCLEOTIDE SEQUENCE [LARGE SCALE GENOMIC DNA]</scope>
    <source>
        <strain evidence="2">R1</strain>
        <tissue evidence="2">Leaf</tissue>
    </source>
</reference>
<dbReference type="AlphaFoldDB" id="A0AAQ3UKB5"/>
<organism evidence="2 3">
    <name type="scientific">Paspalum notatum var. saurae</name>
    <dbReference type="NCBI Taxonomy" id="547442"/>
    <lineage>
        <taxon>Eukaryota</taxon>
        <taxon>Viridiplantae</taxon>
        <taxon>Streptophyta</taxon>
        <taxon>Embryophyta</taxon>
        <taxon>Tracheophyta</taxon>
        <taxon>Spermatophyta</taxon>
        <taxon>Magnoliopsida</taxon>
        <taxon>Liliopsida</taxon>
        <taxon>Poales</taxon>
        <taxon>Poaceae</taxon>
        <taxon>PACMAD clade</taxon>
        <taxon>Panicoideae</taxon>
        <taxon>Andropogonodae</taxon>
        <taxon>Paspaleae</taxon>
        <taxon>Paspalinae</taxon>
        <taxon>Paspalum</taxon>
    </lineage>
</organism>
<name>A0AAQ3UKB5_PASNO</name>
<sequence>MAGAGEQQARFTALELAAAEQLIHLSESSCSGTSGSGSGSTAAAAAFSSSVAPASSASSPRSVNHAPMPTEGGEGDDDEVGGSRPRRNRRSRPIAQIYAATDPPQPPRRGKVKGEDRNGRPGGRSRRGSTHCTCPACNYGY</sequence>
<dbReference type="Proteomes" id="UP001341281">
    <property type="component" value="Chromosome 09"/>
</dbReference>
<evidence type="ECO:0000313" key="2">
    <source>
        <dbReference type="EMBL" id="WVZ91762.1"/>
    </source>
</evidence>
<accession>A0AAQ3UKB5</accession>
<dbReference type="PANTHER" id="PTHR35167:SF3">
    <property type="entry name" value="OS05G0216466 PROTEIN"/>
    <property type="match status" value="1"/>
</dbReference>
<proteinExistence type="predicted"/>
<feature type="compositionally biased region" description="Low complexity" evidence="1">
    <location>
        <begin position="27"/>
        <end position="59"/>
    </location>
</feature>
<gene>
    <name evidence="2" type="ORF">U9M48_037888</name>
</gene>
<keyword evidence="3" id="KW-1185">Reference proteome</keyword>
<evidence type="ECO:0000256" key="1">
    <source>
        <dbReference type="SAM" id="MobiDB-lite"/>
    </source>
</evidence>
<feature type="region of interest" description="Disordered" evidence="1">
    <location>
        <begin position="27"/>
        <end position="141"/>
    </location>
</feature>
<protein>
    <submittedName>
        <fullName evidence="2">Uncharacterized protein</fullName>
    </submittedName>
</protein>
<dbReference type="EMBL" id="CP144753">
    <property type="protein sequence ID" value="WVZ91762.1"/>
    <property type="molecule type" value="Genomic_DNA"/>
</dbReference>
<evidence type="ECO:0000313" key="3">
    <source>
        <dbReference type="Proteomes" id="UP001341281"/>
    </source>
</evidence>